<accession>A0A103YJH5</accession>
<feature type="domain" description="PHD-type" evidence="20">
    <location>
        <begin position="39"/>
        <end position="89"/>
    </location>
</feature>
<evidence type="ECO:0000256" key="12">
    <source>
        <dbReference type="ARBA" id="ARBA00022853"/>
    </source>
</evidence>
<dbReference type="GO" id="GO:0032259">
    <property type="term" value="P:methylation"/>
    <property type="evidence" value="ECO:0007669"/>
    <property type="project" value="UniProtKB-KW"/>
</dbReference>
<dbReference type="SMART" id="SM00332">
    <property type="entry name" value="PP2Cc"/>
    <property type="match status" value="1"/>
</dbReference>
<comment type="subcellular location">
    <subcellularLocation>
        <location evidence="3">Nucleus</location>
    </subcellularLocation>
</comment>
<dbReference type="AlphaFoldDB" id="A0A103YJH5"/>
<dbReference type="CDD" id="cd10539">
    <property type="entry name" value="SET_ATXR5_6-like"/>
    <property type="match status" value="1"/>
</dbReference>
<keyword evidence="4" id="KW-0489">Methyltransferase</keyword>
<dbReference type="InterPro" id="IPR046341">
    <property type="entry name" value="SET_dom_sf"/>
</dbReference>
<dbReference type="SMART" id="SM00249">
    <property type="entry name" value="PHD"/>
    <property type="match status" value="1"/>
</dbReference>
<evidence type="ECO:0000259" key="21">
    <source>
        <dbReference type="PROSITE" id="PS50280"/>
    </source>
</evidence>
<dbReference type="PROSITE" id="PS01032">
    <property type="entry name" value="PPM_1"/>
    <property type="match status" value="1"/>
</dbReference>
<dbReference type="InterPro" id="IPR001932">
    <property type="entry name" value="PPM-type_phosphatase-like_dom"/>
</dbReference>
<evidence type="ECO:0000256" key="10">
    <source>
        <dbReference type="ARBA" id="ARBA00022833"/>
    </source>
</evidence>
<evidence type="ECO:0000256" key="2">
    <source>
        <dbReference type="ARBA" id="ARBA00001946"/>
    </source>
</evidence>
<keyword evidence="6" id="KW-0949">S-adenosyl-L-methionine</keyword>
<keyword evidence="12" id="KW-0156">Chromatin regulator</keyword>
<evidence type="ECO:0000256" key="5">
    <source>
        <dbReference type="ARBA" id="ARBA00022679"/>
    </source>
</evidence>
<dbReference type="Gene3D" id="3.60.40.10">
    <property type="entry name" value="PPM-type phosphatase domain"/>
    <property type="match status" value="1"/>
</dbReference>
<sequence length="643" mass="71619">MASAPRVVARRRTQATNSIRSSSRKRSKSKSADEFEYDDTRCEECGSGDFGSELLLCDQCDRGFHLFCLRPILASVPSGSWYCPSCFANRKTIARFPLVQTKIVDFFRIQRTSQSSEKVCQDARKKRRRTSSLATSKKKRRLLPYSPSEDAARRLEQMASLATALTATGAEFSNELTYIHGMAPKLANCPAYEKGGMQVLSREDNEALNLCKSMMGKGECPPLMVVFDPVEGFTVEADKFIKDLTIITEYVGDVDYLERRENDDGDSIMTLLCAADSSKSLVICPDKRSNIARFINGINNHTPEGKKKQNLKCVRFDVDGEARVLLIANRDISKGERLYYDYNAYEHEYPTHHFRSAFALLCCLIFGASPLFHNSTSSSNLHLLSSMALWSPRMQRFLLNNNVSNFNLKKTSNNNSNIILKNWSRQGSLRCCSAIAIDAPSSLSDGLASGIRWGSAKLQGAREEMEDDAVIVASSSNNELDGFHFAAVFDGHAGFSSVKFLREELYKECVKALQGGILLSKKDLTEIEKALKEAFMNADAKLLNWLEMSGKDDESGATATTMFVGNDMLFISHVGDSCAVLSKSGKPEVLTNSHRPYGRHKVSLQEIKRVREAGGWIVDGRICGDISISRAFGDMRFKTKKNE</sequence>
<dbReference type="GO" id="GO:0140953">
    <property type="term" value="F:histone H3K27 monomethyltransferase activity"/>
    <property type="evidence" value="ECO:0007669"/>
    <property type="project" value="UniProtKB-EC"/>
</dbReference>
<dbReference type="InterPro" id="IPR036457">
    <property type="entry name" value="PPM-type-like_dom_sf"/>
</dbReference>
<evidence type="ECO:0000256" key="3">
    <source>
        <dbReference type="ARBA" id="ARBA00004123"/>
    </source>
</evidence>
<comment type="cofactor">
    <cofactor evidence="1">
        <name>Mn(2+)</name>
        <dbReference type="ChEBI" id="CHEBI:29035"/>
    </cofactor>
</comment>
<evidence type="ECO:0000256" key="7">
    <source>
        <dbReference type="ARBA" id="ARBA00022723"/>
    </source>
</evidence>
<evidence type="ECO:0000256" key="14">
    <source>
        <dbReference type="ARBA" id="ARBA00023211"/>
    </source>
</evidence>
<dbReference type="InterPro" id="IPR001214">
    <property type="entry name" value="SET_dom"/>
</dbReference>
<dbReference type="InterPro" id="IPR013083">
    <property type="entry name" value="Znf_RING/FYVE/PHD"/>
</dbReference>
<dbReference type="InterPro" id="IPR053114">
    <property type="entry name" value="ATXR5/ATXR6"/>
</dbReference>
<dbReference type="InterPro" id="IPR000222">
    <property type="entry name" value="PP2C_BS"/>
</dbReference>
<dbReference type="Proteomes" id="UP000243975">
    <property type="component" value="Unassembled WGS sequence"/>
</dbReference>
<comment type="caution">
    <text evidence="23">The sequence shown here is derived from an EMBL/GenBank/DDBJ whole genome shotgun (WGS) entry which is preliminary data.</text>
</comment>
<evidence type="ECO:0000256" key="1">
    <source>
        <dbReference type="ARBA" id="ARBA00001936"/>
    </source>
</evidence>
<evidence type="ECO:0000256" key="11">
    <source>
        <dbReference type="ARBA" id="ARBA00022842"/>
    </source>
</evidence>
<dbReference type="GO" id="GO:0005634">
    <property type="term" value="C:nucleus"/>
    <property type="evidence" value="ECO:0007669"/>
    <property type="project" value="UniProtKB-SubCell"/>
</dbReference>
<dbReference type="EMBL" id="LEKV01001026">
    <property type="protein sequence ID" value="KVI10224.1"/>
    <property type="molecule type" value="Genomic_DNA"/>
</dbReference>
<reference evidence="23 24" key="1">
    <citation type="journal article" date="2016" name="Sci. Rep.">
        <title>The genome sequence of the outbreeding globe artichoke constructed de novo incorporating a phase-aware low-pass sequencing strategy of F1 progeny.</title>
        <authorList>
            <person name="Scaglione D."/>
            <person name="Reyes-Chin-Wo S."/>
            <person name="Acquadro A."/>
            <person name="Froenicke L."/>
            <person name="Portis E."/>
            <person name="Beitel C."/>
            <person name="Tirone M."/>
            <person name="Mauro R."/>
            <person name="Lo Monaco A."/>
            <person name="Mauromicale G."/>
            <person name="Faccioli P."/>
            <person name="Cattivelli L."/>
            <person name="Rieseberg L."/>
            <person name="Michelmore R."/>
            <person name="Lanteri S."/>
        </authorList>
    </citation>
    <scope>NUCLEOTIDE SEQUENCE [LARGE SCALE GENOMIC DNA]</scope>
    <source>
        <strain evidence="23">2C</strain>
    </source>
</reference>
<keyword evidence="7" id="KW-0479">Metal-binding</keyword>
<dbReference type="Pfam" id="PF00481">
    <property type="entry name" value="PP2C"/>
    <property type="match status" value="1"/>
</dbReference>
<keyword evidence="11" id="KW-0460">Magnesium</keyword>
<dbReference type="InterPro" id="IPR001965">
    <property type="entry name" value="Znf_PHD"/>
</dbReference>
<comment type="cofactor">
    <cofactor evidence="2">
        <name>Mg(2+)</name>
        <dbReference type="ChEBI" id="CHEBI:18420"/>
    </cofactor>
</comment>
<dbReference type="InterPro" id="IPR019786">
    <property type="entry name" value="Zinc_finger_PHD-type_CS"/>
</dbReference>
<dbReference type="PANTHER" id="PTHR48442">
    <property type="entry name" value="SET DOMAIN-CONTAINING PROTEIN"/>
    <property type="match status" value="1"/>
</dbReference>
<dbReference type="CDD" id="cd15543">
    <property type="entry name" value="PHD_RSF1"/>
    <property type="match status" value="1"/>
</dbReference>
<dbReference type="PROSITE" id="PS50280">
    <property type="entry name" value="SET"/>
    <property type="match status" value="1"/>
</dbReference>
<comment type="similarity">
    <text evidence="18">Belongs to the PP2C family.</text>
</comment>
<organism evidence="23 24">
    <name type="scientific">Cynara cardunculus var. scolymus</name>
    <name type="common">Globe artichoke</name>
    <name type="synonym">Cynara scolymus</name>
    <dbReference type="NCBI Taxonomy" id="59895"/>
    <lineage>
        <taxon>Eukaryota</taxon>
        <taxon>Viridiplantae</taxon>
        <taxon>Streptophyta</taxon>
        <taxon>Embryophyta</taxon>
        <taxon>Tracheophyta</taxon>
        <taxon>Spermatophyta</taxon>
        <taxon>Magnoliopsida</taxon>
        <taxon>eudicotyledons</taxon>
        <taxon>Gunneridae</taxon>
        <taxon>Pentapetalae</taxon>
        <taxon>asterids</taxon>
        <taxon>campanulids</taxon>
        <taxon>Asterales</taxon>
        <taxon>Asteraceae</taxon>
        <taxon>Carduoideae</taxon>
        <taxon>Cardueae</taxon>
        <taxon>Carduinae</taxon>
        <taxon>Cynara</taxon>
    </lineage>
</organism>
<dbReference type="Gramene" id="KVI10224">
    <property type="protein sequence ID" value="KVI10224"/>
    <property type="gene ID" value="Ccrd_011386"/>
</dbReference>
<evidence type="ECO:0000256" key="17">
    <source>
        <dbReference type="PROSITE-ProRule" id="PRU00146"/>
    </source>
</evidence>
<dbReference type="GO" id="GO:0008270">
    <property type="term" value="F:zinc ion binding"/>
    <property type="evidence" value="ECO:0007669"/>
    <property type="project" value="UniProtKB-KW"/>
</dbReference>
<dbReference type="InterPro" id="IPR011011">
    <property type="entry name" value="Znf_FYVE_PHD"/>
</dbReference>
<keyword evidence="8 17" id="KW-0863">Zinc-finger</keyword>
<evidence type="ECO:0000313" key="24">
    <source>
        <dbReference type="Proteomes" id="UP000243975"/>
    </source>
</evidence>
<evidence type="ECO:0000256" key="6">
    <source>
        <dbReference type="ARBA" id="ARBA00022691"/>
    </source>
</evidence>
<dbReference type="SUPFAM" id="SSF57903">
    <property type="entry name" value="FYVE/PHD zinc finger"/>
    <property type="match status" value="1"/>
</dbReference>
<dbReference type="GO" id="GO:0051726">
    <property type="term" value="P:regulation of cell cycle"/>
    <property type="evidence" value="ECO:0007669"/>
    <property type="project" value="UniProtKB-ARBA"/>
</dbReference>
<keyword evidence="5" id="KW-0808">Transferase</keyword>
<dbReference type="Gene3D" id="2.170.270.10">
    <property type="entry name" value="SET domain"/>
    <property type="match status" value="1"/>
</dbReference>
<dbReference type="GO" id="GO:0006275">
    <property type="term" value="P:regulation of DNA replication"/>
    <property type="evidence" value="ECO:0007669"/>
    <property type="project" value="UniProtKB-ARBA"/>
</dbReference>
<feature type="domain" description="PPM-type phosphatase" evidence="22">
    <location>
        <begin position="452"/>
        <end position="643"/>
    </location>
</feature>
<evidence type="ECO:0000256" key="19">
    <source>
        <dbReference type="SAM" id="MobiDB-lite"/>
    </source>
</evidence>
<dbReference type="Pfam" id="PF00856">
    <property type="entry name" value="SET"/>
    <property type="match status" value="1"/>
</dbReference>
<dbReference type="Pfam" id="PF00628">
    <property type="entry name" value="PHD"/>
    <property type="match status" value="1"/>
</dbReference>
<dbReference type="SUPFAM" id="SSF81606">
    <property type="entry name" value="PP2C-like"/>
    <property type="match status" value="1"/>
</dbReference>
<dbReference type="GO" id="GO:0004721">
    <property type="term" value="F:phosphoprotein phosphatase activity"/>
    <property type="evidence" value="ECO:0007669"/>
    <property type="project" value="UniProtKB-KW"/>
</dbReference>
<feature type="domain" description="SET" evidence="21">
    <location>
        <begin position="221"/>
        <end position="343"/>
    </location>
</feature>
<name>A0A103YJH5_CYNCS</name>
<dbReference type="PROSITE" id="PS50016">
    <property type="entry name" value="ZF_PHD_2"/>
    <property type="match status" value="1"/>
</dbReference>
<keyword evidence="13 18" id="KW-0904">Protein phosphatase</keyword>
<dbReference type="CDD" id="cd00143">
    <property type="entry name" value="PP2Cc"/>
    <property type="match status" value="1"/>
</dbReference>
<gene>
    <name evidence="23" type="ORF">Ccrd_011386</name>
</gene>
<dbReference type="SUPFAM" id="SSF82199">
    <property type="entry name" value="SET domain"/>
    <property type="match status" value="1"/>
</dbReference>
<proteinExistence type="inferred from homology"/>
<keyword evidence="15" id="KW-0539">Nucleus</keyword>
<feature type="region of interest" description="Disordered" evidence="19">
    <location>
        <begin position="1"/>
        <end position="32"/>
    </location>
</feature>
<evidence type="ECO:0000256" key="4">
    <source>
        <dbReference type="ARBA" id="ARBA00022603"/>
    </source>
</evidence>
<evidence type="ECO:0000313" key="23">
    <source>
        <dbReference type="EMBL" id="KVI10224.1"/>
    </source>
</evidence>
<evidence type="ECO:0000256" key="8">
    <source>
        <dbReference type="ARBA" id="ARBA00022771"/>
    </source>
</evidence>
<dbReference type="PROSITE" id="PS01359">
    <property type="entry name" value="ZF_PHD_1"/>
    <property type="match status" value="1"/>
</dbReference>
<keyword evidence="9 18" id="KW-0378">Hydrolase</keyword>
<comment type="catalytic activity">
    <reaction evidence="16">
        <text>L-lysyl(27)-[histone H3] + S-adenosyl-L-methionine = N(6)-methyl-L-lysyl(27)-[histone H3] + S-adenosyl-L-homocysteine + H(+)</text>
        <dbReference type="Rhea" id="RHEA:60296"/>
        <dbReference type="Rhea" id="RHEA-COMP:15544"/>
        <dbReference type="Rhea" id="RHEA-COMP:15548"/>
        <dbReference type="ChEBI" id="CHEBI:15378"/>
        <dbReference type="ChEBI" id="CHEBI:29969"/>
        <dbReference type="ChEBI" id="CHEBI:57856"/>
        <dbReference type="ChEBI" id="CHEBI:59789"/>
        <dbReference type="ChEBI" id="CHEBI:61929"/>
        <dbReference type="EC" id="2.1.1.369"/>
    </reaction>
</comment>
<evidence type="ECO:0000256" key="18">
    <source>
        <dbReference type="RuleBase" id="RU003465"/>
    </source>
</evidence>
<dbReference type="PANTHER" id="PTHR48442:SF1">
    <property type="entry name" value="SET DOMAIN-CONTAINING PROTEIN"/>
    <property type="match status" value="1"/>
</dbReference>
<protein>
    <submittedName>
        <fullName evidence="23">Protein phosphatase 2C</fullName>
    </submittedName>
</protein>
<keyword evidence="10" id="KW-0862">Zinc</keyword>
<dbReference type="PROSITE" id="PS51746">
    <property type="entry name" value="PPM_2"/>
    <property type="match status" value="1"/>
</dbReference>
<dbReference type="InterPro" id="IPR019787">
    <property type="entry name" value="Znf_PHD-finger"/>
</dbReference>
<evidence type="ECO:0000256" key="13">
    <source>
        <dbReference type="ARBA" id="ARBA00022912"/>
    </source>
</evidence>
<dbReference type="STRING" id="59895.A0A103YJH5"/>
<evidence type="ECO:0000259" key="20">
    <source>
        <dbReference type="PROSITE" id="PS50016"/>
    </source>
</evidence>
<evidence type="ECO:0000256" key="9">
    <source>
        <dbReference type="ARBA" id="ARBA00022801"/>
    </source>
</evidence>
<keyword evidence="14" id="KW-0464">Manganese</keyword>
<evidence type="ECO:0000259" key="22">
    <source>
        <dbReference type="PROSITE" id="PS51746"/>
    </source>
</evidence>
<evidence type="ECO:0000256" key="16">
    <source>
        <dbReference type="ARBA" id="ARBA00052048"/>
    </source>
</evidence>
<keyword evidence="24" id="KW-1185">Reference proteome</keyword>
<evidence type="ECO:0000256" key="15">
    <source>
        <dbReference type="ARBA" id="ARBA00023242"/>
    </source>
</evidence>
<dbReference type="Gene3D" id="3.30.40.10">
    <property type="entry name" value="Zinc/RING finger domain, C3HC4 (zinc finger)"/>
    <property type="match status" value="1"/>
</dbReference>
<dbReference type="FunFam" id="2.170.270.10:FF:000038">
    <property type="entry name" value="Histone-lysine N-methyltransferase ATXR5"/>
    <property type="match status" value="1"/>
</dbReference>